<name>N1ZKF9_9FIRM</name>
<feature type="transmembrane region" description="Helical" evidence="1">
    <location>
        <begin position="111"/>
        <end position="132"/>
    </location>
</feature>
<keyword evidence="1" id="KW-0472">Membrane</keyword>
<proteinExistence type="predicted"/>
<feature type="domain" description="CAAX prenyl protease 2/Lysostaphin resistance protein A-like" evidence="2">
    <location>
        <begin position="115"/>
        <end position="215"/>
    </location>
</feature>
<keyword evidence="1" id="KW-0812">Transmembrane</keyword>
<organism evidence="3 4">
    <name type="scientific">Eubacterium plexicaudatum ASF492</name>
    <dbReference type="NCBI Taxonomy" id="1235802"/>
    <lineage>
        <taxon>Bacteria</taxon>
        <taxon>Bacillati</taxon>
        <taxon>Bacillota</taxon>
        <taxon>Clostridia</taxon>
        <taxon>Eubacteriales</taxon>
        <taxon>Eubacteriaceae</taxon>
        <taxon>Eubacterium</taxon>
    </lineage>
</organism>
<reference evidence="3 4" key="1">
    <citation type="journal article" date="2014" name="Genome Announc.">
        <title>Draft genome sequences of the altered schaedler flora, a defined bacterial community from gnotobiotic mice.</title>
        <authorList>
            <person name="Wannemuehler M.J."/>
            <person name="Overstreet A.M."/>
            <person name="Ward D.V."/>
            <person name="Phillips G.J."/>
        </authorList>
    </citation>
    <scope>NUCLEOTIDE SEQUENCE [LARGE SCALE GENOMIC DNA]</scope>
    <source>
        <strain evidence="3 4">ASF492</strain>
    </source>
</reference>
<comment type="caution">
    <text evidence="3">The sequence shown here is derived from an EMBL/GenBank/DDBJ whole genome shotgun (WGS) entry which is preliminary data.</text>
</comment>
<dbReference type="PANTHER" id="PTHR39430">
    <property type="entry name" value="MEMBRANE-ASSOCIATED PROTEASE-RELATED"/>
    <property type="match status" value="1"/>
</dbReference>
<dbReference type="AlphaFoldDB" id="N1ZKF9"/>
<dbReference type="InterPro" id="IPR003675">
    <property type="entry name" value="Rce1/LyrA-like_dom"/>
</dbReference>
<feature type="transmembrane region" description="Helical" evidence="1">
    <location>
        <begin position="83"/>
        <end position="105"/>
    </location>
</feature>
<dbReference type="HOGENOM" id="CLU_094886_0_0_9"/>
<dbReference type="OrthoDB" id="371054at2"/>
<feature type="transmembrane region" description="Helical" evidence="1">
    <location>
        <begin position="41"/>
        <end position="59"/>
    </location>
</feature>
<feature type="transmembrane region" description="Helical" evidence="1">
    <location>
        <begin position="176"/>
        <end position="196"/>
    </location>
</feature>
<feature type="transmembrane region" description="Helical" evidence="1">
    <location>
        <begin position="12"/>
        <end position="35"/>
    </location>
</feature>
<gene>
    <name evidence="3" type="ORF">C823_06238</name>
</gene>
<sequence length="264" mass="29871">MIDKRTSIGVTILTIIMTFMEMTALPAALFCNIQIKDIEPIYFSLMINFIFAFALCYVCRKTIIKEWKFGLQFQNILIGLKRYGIPSLVATLIVAVAFCIGLSPFNNKPTIYSVIVEGVVYYIGVAIMEEIYLRGLLQNIIEKWFGKRDNATLYAVIISSALFGFGHIFGALGQPILTIICKAVWATALGVYFGAVYVKTRNLWIPIILRFVVDLCGIPFCFSKSNQYPTIGLVFCLIMYLLLGIYGIYIIHKNNDNFCPIYKH</sequence>
<protein>
    <recommendedName>
        <fullName evidence="2">CAAX prenyl protease 2/Lysostaphin resistance protein A-like domain-containing protein</fullName>
    </recommendedName>
</protein>
<dbReference type="GO" id="GO:0080120">
    <property type="term" value="P:CAAX-box protein maturation"/>
    <property type="evidence" value="ECO:0007669"/>
    <property type="project" value="UniProtKB-ARBA"/>
</dbReference>
<dbReference type="STRING" id="1235802.C823_06238"/>
<keyword evidence="1" id="KW-1133">Transmembrane helix</keyword>
<evidence type="ECO:0000259" key="2">
    <source>
        <dbReference type="Pfam" id="PF02517"/>
    </source>
</evidence>
<feature type="transmembrane region" description="Helical" evidence="1">
    <location>
        <begin position="228"/>
        <end position="251"/>
    </location>
</feature>
<dbReference type="EMBL" id="AQFT01000236">
    <property type="protein sequence ID" value="EMZ16361.1"/>
    <property type="molecule type" value="Genomic_DNA"/>
</dbReference>
<dbReference type="Pfam" id="PF02517">
    <property type="entry name" value="Rce1-like"/>
    <property type="match status" value="1"/>
</dbReference>
<evidence type="ECO:0000256" key="1">
    <source>
        <dbReference type="SAM" id="Phobius"/>
    </source>
</evidence>
<dbReference type="eggNOG" id="COG1266">
    <property type="taxonomic scope" value="Bacteria"/>
</dbReference>
<dbReference type="PANTHER" id="PTHR39430:SF1">
    <property type="entry name" value="PROTEASE"/>
    <property type="match status" value="1"/>
</dbReference>
<dbReference type="GO" id="GO:0004175">
    <property type="term" value="F:endopeptidase activity"/>
    <property type="evidence" value="ECO:0007669"/>
    <property type="project" value="UniProtKB-ARBA"/>
</dbReference>
<dbReference type="PATRIC" id="fig|1235802.3.peg.6599"/>
<keyword evidence="4" id="KW-1185">Reference proteome</keyword>
<evidence type="ECO:0000313" key="4">
    <source>
        <dbReference type="Proteomes" id="UP000012589"/>
    </source>
</evidence>
<dbReference type="Proteomes" id="UP000012589">
    <property type="component" value="Unassembled WGS sequence"/>
</dbReference>
<accession>N1ZKF9</accession>
<evidence type="ECO:0000313" key="3">
    <source>
        <dbReference type="EMBL" id="EMZ16361.1"/>
    </source>
</evidence>
<feature type="transmembrane region" description="Helical" evidence="1">
    <location>
        <begin position="153"/>
        <end position="170"/>
    </location>
</feature>